<evidence type="ECO:0000256" key="8">
    <source>
        <dbReference type="ARBA" id="ARBA00023180"/>
    </source>
</evidence>
<dbReference type="AlphaFoldDB" id="A0A7M7HQ01"/>
<dbReference type="PANTHER" id="PTHR48071:SF28">
    <property type="entry name" value="SRCR DOMAIN-CONTAINING PROTEIN"/>
    <property type="match status" value="1"/>
</dbReference>
<evidence type="ECO:0000313" key="13">
    <source>
        <dbReference type="Proteomes" id="UP000007110"/>
    </source>
</evidence>
<dbReference type="PRINTS" id="PR00258">
    <property type="entry name" value="SPERACTRCPTR"/>
</dbReference>
<dbReference type="GO" id="GO:0016020">
    <property type="term" value="C:membrane"/>
    <property type="evidence" value="ECO:0007669"/>
    <property type="project" value="UniProtKB-SubCell"/>
</dbReference>
<proteinExistence type="predicted"/>
<evidence type="ECO:0000256" key="3">
    <source>
        <dbReference type="ARBA" id="ARBA00022729"/>
    </source>
</evidence>
<evidence type="ECO:0000256" key="10">
    <source>
        <dbReference type="SAM" id="Coils"/>
    </source>
</evidence>
<dbReference type="Pfam" id="PF00530">
    <property type="entry name" value="SRCR"/>
    <property type="match status" value="1"/>
</dbReference>
<comment type="subcellular location">
    <subcellularLocation>
        <location evidence="1">Membrane</location>
        <topology evidence="1">Single-pass membrane protein</topology>
    </subcellularLocation>
</comment>
<protein>
    <recommendedName>
        <fullName evidence="11">SRCR domain-containing protein</fullName>
    </recommendedName>
</protein>
<dbReference type="InterPro" id="IPR036772">
    <property type="entry name" value="SRCR-like_dom_sf"/>
</dbReference>
<evidence type="ECO:0000256" key="7">
    <source>
        <dbReference type="ARBA" id="ARBA00023157"/>
    </source>
</evidence>
<dbReference type="FunFam" id="3.10.250.10:FF:000016">
    <property type="entry name" value="Scavenger receptor cysteine-rich protein type 12"/>
    <property type="match status" value="1"/>
</dbReference>
<keyword evidence="5" id="KW-1133">Transmembrane helix</keyword>
<feature type="coiled-coil region" evidence="10">
    <location>
        <begin position="75"/>
        <end position="109"/>
    </location>
</feature>
<dbReference type="Proteomes" id="UP000007110">
    <property type="component" value="Unassembled WGS sequence"/>
</dbReference>
<evidence type="ECO:0000256" key="5">
    <source>
        <dbReference type="ARBA" id="ARBA00022989"/>
    </source>
</evidence>
<accession>A0A7M7HQ01</accession>
<keyword evidence="13" id="KW-1185">Reference proteome</keyword>
<feature type="domain" description="SRCR" evidence="11">
    <location>
        <begin position="1"/>
        <end position="72"/>
    </location>
</feature>
<sequence>MEDAKVVCRQWGYPAGVYSLRYLESKYGQGRGPIMLSNVRCTGTEAKLTDCPADPWEQNQCTRDQEVGVMCRGTRTEQTNAARELYDMIEQLEEAYAEKEEAYAEKEEDFFQTLKEEDEAYQEKKELELVAEILAQLEDN</sequence>
<evidence type="ECO:0000256" key="2">
    <source>
        <dbReference type="ARBA" id="ARBA00022692"/>
    </source>
</evidence>
<evidence type="ECO:0000313" key="12">
    <source>
        <dbReference type="EnsemblMetazoa" id="XP_011681143"/>
    </source>
</evidence>
<dbReference type="SUPFAM" id="SSF56487">
    <property type="entry name" value="SRCR-like"/>
    <property type="match status" value="1"/>
</dbReference>
<name>A0A7M7HQ01_STRPU</name>
<dbReference type="RefSeq" id="XP_011681143.2">
    <property type="nucleotide sequence ID" value="XM_011682841.2"/>
</dbReference>
<dbReference type="EnsemblMetazoa" id="XM_011682841">
    <property type="protein sequence ID" value="XP_011681143"/>
    <property type="gene ID" value="LOC100892690"/>
</dbReference>
<reference evidence="13" key="1">
    <citation type="submission" date="2015-02" db="EMBL/GenBank/DDBJ databases">
        <title>Genome sequencing for Strongylocentrotus purpuratus.</title>
        <authorList>
            <person name="Murali S."/>
            <person name="Liu Y."/>
            <person name="Vee V."/>
            <person name="English A."/>
            <person name="Wang M."/>
            <person name="Skinner E."/>
            <person name="Han Y."/>
            <person name="Muzny D.M."/>
            <person name="Worley K.C."/>
            <person name="Gibbs R.A."/>
        </authorList>
    </citation>
    <scope>NUCLEOTIDE SEQUENCE</scope>
</reference>
<reference evidence="12" key="2">
    <citation type="submission" date="2021-01" db="UniProtKB">
        <authorList>
            <consortium name="EnsemblMetazoa"/>
        </authorList>
    </citation>
    <scope>IDENTIFICATION</scope>
</reference>
<evidence type="ECO:0000256" key="9">
    <source>
        <dbReference type="PROSITE-ProRule" id="PRU00196"/>
    </source>
</evidence>
<keyword evidence="6" id="KW-0472">Membrane</keyword>
<keyword evidence="8" id="KW-0325">Glycoprotein</keyword>
<feature type="disulfide bond" evidence="9">
    <location>
        <begin position="41"/>
        <end position="51"/>
    </location>
</feature>
<dbReference type="Gene3D" id="3.10.250.10">
    <property type="entry name" value="SRCR-like domain"/>
    <property type="match status" value="1"/>
</dbReference>
<keyword evidence="3" id="KW-0732">Signal</keyword>
<dbReference type="PROSITE" id="PS50287">
    <property type="entry name" value="SRCR_2"/>
    <property type="match status" value="1"/>
</dbReference>
<dbReference type="InParanoid" id="A0A7M7HQ01"/>
<evidence type="ECO:0000256" key="4">
    <source>
        <dbReference type="ARBA" id="ARBA00022737"/>
    </source>
</evidence>
<dbReference type="GeneID" id="100892690"/>
<dbReference type="OrthoDB" id="536948at2759"/>
<keyword evidence="10" id="KW-0175">Coiled coil</keyword>
<evidence type="ECO:0000259" key="11">
    <source>
        <dbReference type="PROSITE" id="PS50287"/>
    </source>
</evidence>
<dbReference type="SMART" id="SM00202">
    <property type="entry name" value="SR"/>
    <property type="match status" value="1"/>
</dbReference>
<dbReference type="InterPro" id="IPR001190">
    <property type="entry name" value="SRCR"/>
</dbReference>
<dbReference type="KEGG" id="spu:100892690"/>
<keyword evidence="4" id="KW-0677">Repeat</keyword>
<organism evidence="12 13">
    <name type="scientific">Strongylocentrotus purpuratus</name>
    <name type="common">Purple sea urchin</name>
    <dbReference type="NCBI Taxonomy" id="7668"/>
    <lineage>
        <taxon>Eukaryota</taxon>
        <taxon>Metazoa</taxon>
        <taxon>Echinodermata</taxon>
        <taxon>Eleutherozoa</taxon>
        <taxon>Echinozoa</taxon>
        <taxon>Echinoidea</taxon>
        <taxon>Euechinoidea</taxon>
        <taxon>Echinacea</taxon>
        <taxon>Camarodonta</taxon>
        <taxon>Echinidea</taxon>
        <taxon>Strongylocentrotidae</taxon>
        <taxon>Strongylocentrotus</taxon>
    </lineage>
</organism>
<keyword evidence="7 9" id="KW-1015">Disulfide bond</keyword>
<evidence type="ECO:0000256" key="6">
    <source>
        <dbReference type="ARBA" id="ARBA00023136"/>
    </source>
</evidence>
<dbReference type="PANTHER" id="PTHR48071">
    <property type="entry name" value="SRCR DOMAIN-CONTAINING PROTEIN"/>
    <property type="match status" value="1"/>
</dbReference>
<keyword evidence="2" id="KW-0812">Transmembrane</keyword>
<comment type="caution">
    <text evidence="9">Lacks conserved residue(s) required for the propagation of feature annotation.</text>
</comment>
<evidence type="ECO:0000256" key="1">
    <source>
        <dbReference type="ARBA" id="ARBA00004167"/>
    </source>
</evidence>